<evidence type="ECO:0000259" key="1">
    <source>
        <dbReference type="Pfam" id="PF06722"/>
    </source>
</evidence>
<dbReference type="OrthoDB" id="6620093at2"/>
<dbReference type="GO" id="GO:0016758">
    <property type="term" value="F:hexosyltransferase activity"/>
    <property type="evidence" value="ECO:0007669"/>
    <property type="project" value="UniProtKB-ARBA"/>
</dbReference>
<dbReference type="Pfam" id="PF06722">
    <property type="entry name" value="EryCIII-like_C"/>
    <property type="match status" value="1"/>
</dbReference>
<name>A0A4Q8AHR4_9MICO</name>
<sequence length="424" mass="44080">MNAAVNAAEPGPESGQLPRNYLFALTDGGGTVPPELGVVRRLRARGHAVRVLAEPSMAEQVLGTGAAFLPWSWRPAEPFHDWDLRTPTSLARGIATQMMTDPAPSQAQDTLAAIEASRPDLVLTSSFAVGAMIAAEARGVPFDVLFPNAYPLPAPGMPPFGAGLTPARGSLGRIRDRVATAMSGTLFDHYALAPINRVRAANGLGPIVHTWDQMHHARRQLVLTSAAFDFPAALPPNARYVGAVLDDPSWAADEAWTPPEGGAPLVLVALSSTFQNHVGCLQRITDALGSLPVRGLVTTGPAIRPEAIHAPTNVTVVASAPHGAAMRGASLVVTHGGHGTVVKALAAGLPLVILHHGRDQADNAVRVTSRGAGIAVPRSASAERIAGAVLTVLANEDYRFAARKLGRAVARDAAGGALLAELEA</sequence>
<keyword evidence="3" id="KW-1185">Reference proteome</keyword>
<evidence type="ECO:0000313" key="2">
    <source>
        <dbReference type="EMBL" id="RZU63957.1"/>
    </source>
</evidence>
<comment type="caution">
    <text evidence="2">The sequence shown here is derived from an EMBL/GenBank/DDBJ whole genome shotgun (WGS) entry which is preliminary data.</text>
</comment>
<dbReference type="InterPro" id="IPR010610">
    <property type="entry name" value="EryCIII-like_C"/>
</dbReference>
<dbReference type="InterPro" id="IPR050426">
    <property type="entry name" value="Glycosyltransferase_28"/>
</dbReference>
<dbReference type="SUPFAM" id="SSF53756">
    <property type="entry name" value="UDP-Glycosyltransferase/glycogen phosphorylase"/>
    <property type="match status" value="1"/>
</dbReference>
<organism evidence="2 3">
    <name type="scientific">Microterricola gilva</name>
    <dbReference type="NCBI Taxonomy" id="393267"/>
    <lineage>
        <taxon>Bacteria</taxon>
        <taxon>Bacillati</taxon>
        <taxon>Actinomycetota</taxon>
        <taxon>Actinomycetes</taxon>
        <taxon>Micrococcales</taxon>
        <taxon>Microbacteriaceae</taxon>
        <taxon>Microterricola</taxon>
    </lineage>
</organism>
<reference evidence="2 3" key="1">
    <citation type="submission" date="2019-02" db="EMBL/GenBank/DDBJ databases">
        <title>Sequencing the genomes of 1000 actinobacteria strains.</title>
        <authorList>
            <person name="Klenk H.-P."/>
        </authorList>
    </citation>
    <scope>NUCLEOTIDE SEQUENCE [LARGE SCALE GENOMIC DNA]</scope>
    <source>
        <strain evidence="2 3">DSM 18319</strain>
    </source>
</reference>
<dbReference type="EMBL" id="SHLC01000001">
    <property type="protein sequence ID" value="RZU63957.1"/>
    <property type="molecule type" value="Genomic_DNA"/>
</dbReference>
<dbReference type="PANTHER" id="PTHR48050:SF13">
    <property type="entry name" value="STEROL 3-BETA-GLUCOSYLTRANSFERASE UGT80A2"/>
    <property type="match status" value="1"/>
</dbReference>
<dbReference type="RefSeq" id="WP_130504550.1">
    <property type="nucleotide sequence ID" value="NZ_SHLC01000001.1"/>
</dbReference>
<proteinExistence type="predicted"/>
<dbReference type="GO" id="GO:0017000">
    <property type="term" value="P:antibiotic biosynthetic process"/>
    <property type="evidence" value="ECO:0007669"/>
    <property type="project" value="UniProtKB-ARBA"/>
</dbReference>
<accession>A0A4Q8AHR4</accession>
<dbReference type="CDD" id="cd03784">
    <property type="entry name" value="GT1_Gtf-like"/>
    <property type="match status" value="1"/>
</dbReference>
<dbReference type="GO" id="GO:0008194">
    <property type="term" value="F:UDP-glycosyltransferase activity"/>
    <property type="evidence" value="ECO:0007669"/>
    <property type="project" value="InterPro"/>
</dbReference>
<dbReference type="Proteomes" id="UP000291483">
    <property type="component" value="Unassembled WGS sequence"/>
</dbReference>
<dbReference type="AlphaFoldDB" id="A0A4Q8AHR4"/>
<dbReference type="PANTHER" id="PTHR48050">
    <property type="entry name" value="STEROL 3-BETA-GLUCOSYLTRANSFERASE"/>
    <property type="match status" value="1"/>
</dbReference>
<gene>
    <name evidence="2" type="ORF">EV379_0246</name>
</gene>
<keyword evidence="2" id="KW-0808">Transferase</keyword>
<protein>
    <submittedName>
        <fullName evidence="2">UDP:flavonoid glycosyltransferase YjiC (YdhE family)</fullName>
    </submittedName>
</protein>
<dbReference type="Gene3D" id="3.40.50.2000">
    <property type="entry name" value="Glycogen Phosphorylase B"/>
    <property type="match status" value="2"/>
</dbReference>
<evidence type="ECO:0000313" key="3">
    <source>
        <dbReference type="Proteomes" id="UP000291483"/>
    </source>
</evidence>
<feature type="domain" description="Erythromycin biosynthesis protein CIII-like C-terminal" evidence="1">
    <location>
        <begin position="296"/>
        <end position="408"/>
    </location>
</feature>
<dbReference type="InterPro" id="IPR002213">
    <property type="entry name" value="UDP_glucos_trans"/>
</dbReference>